<evidence type="ECO:0000313" key="1">
    <source>
        <dbReference type="EnsemblProtists" id="PYU1_T011838"/>
    </source>
</evidence>
<evidence type="ECO:0000313" key="2">
    <source>
        <dbReference type="Proteomes" id="UP000019132"/>
    </source>
</evidence>
<dbReference type="HOGENOM" id="CLU_3147764_0_0_1"/>
<proteinExistence type="predicted"/>
<dbReference type="VEuPathDB" id="FungiDB:PYU1_G011812"/>
<sequence length="49" mass="5607">RVACDLLHIEVPLYSLQGVLFYRRYSDLLLSRGNGLPAFMSKSCYLLLT</sequence>
<protein>
    <submittedName>
        <fullName evidence="1">Uncharacterized protein</fullName>
    </submittedName>
</protein>
<accession>K3X3N9</accession>
<keyword evidence="2" id="KW-1185">Reference proteome</keyword>
<dbReference type="EnsemblProtists" id="PYU1_T011838">
    <property type="protein sequence ID" value="PYU1_T011838"/>
    <property type="gene ID" value="PYU1_G011812"/>
</dbReference>
<name>K3X3N9_GLOUD</name>
<dbReference type="EMBL" id="GL376637">
    <property type="status" value="NOT_ANNOTATED_CDS"/>
    <property type="molecule type" value="Genomic_DNA"/>
</dbReference>
<dbReference type="AlphaFoldDB" id="K3X3N9"/>
<reference evidence="1" key="3">
    <citation type="submission" date="2015-02" db="UniProtKB">
        <authorList>
            <consortium name="EnsemblProtists"/>
        </authorList>
    </citation>
    <scope>IDENTIFICATION</scope>
    <source>
        <strain evidence="1">DAOM BR144</strain>
    </source>
</reference>
<reference evidence="2" key="1">
    <citation type="journal article" date="2010" name="Genome Biol.">
        <title>Genome sequence of the necrotrophic plant pathogen Pythium ultimum reveals original pathogenicity mechanisms and effector repertoire.</title>
        <authorList>
            <person name="Levesque C.A."/>
            <person name="Brouwer H."/>
            <person name="Cano L."/>
            <person name="Hamilton J.P."/>
            <person name="Holt C."/>
            <person name="Huitema E."/>
            <person name="Raffaele S."/>
            <person name="Robideau G.P."/>
            <person name="Thines M."/>
            <person name="Win J."/>
            <person name="Zerillo M.M."/>
            <person name="Beakes G.W."/>
            <person name="Boore J.L."/>
            <person name="Busam D."/>
            <person name="Dumas B."/>
            <person name="Ferriera S."/>
            <person name="Fuerstenberg S.I."/>
            <person name="Gachon C.M."/>
            <person name="Gaulin E."/>
            <person name="Govers F."/>
            <person name="Grenville-Briggs L."/>
            <person name="Horner N."/>
            <person name="Hostetler J."/>
            <person name="Jiang R.H."/>
            <person name="Johnson J."/>
            <person name="Krajaejun T."/>
            <person name="Lin H."/>
            <person name="Meijer H.J."/>
            <person name="Moore B."/>
            <person name="Morris P."/>
            <person name="Phuntmart V."/>
            <person name="Puiu D."/>
            <person name="Shetty J."/>
            <person name="Stajich J.E."/>
            <person name="Tripathy S."/>
            <person name="Wawra S."/>
            <person name="van West P."/>
            <person name="Whitty B.R."/>
            <person name="Coutinho P.M."/>
            <person name="Henrissat B."/>
            <person name="Martin F."/>
            <person name="Thomas P.D."/>
            <person name="Tyler B.M."/>
            <person name="De Vries R.P."/>
            <person name="Kamoun S."/>
            <person name="Yandell M."/>
            <person name="Tisserat N."/>
            <person name="Buell C.R."/>
        </authorList>
    </citation>
    <scope>NUCLEOTIDE SEQUENCE</scope>
    <source>
        <strain evidence="2">DAOM:BR144</strain>
    </source>
</reference>
<dbReference type="Proteomes" id="UP000019132">
    <property type="component" value="Unassembled WGS sequence"/>
</dbReference>
<reference evidence="2" key="2">
    <citation type="submission" date="2010-04" db="EMBL/GenBank/DDBJ databases">
        <authorList>
            <person name="Buell R."/>
            <person name="Hamilton J."/>
            <person name="Hostetler J."/>
        </authorList>
    </citation>
    <scope>NUCLEOTIDE SEQUENCE [LARGE SCALE GENOMIC DNA]</scope>
    <source>
        <strain evidence="2">DAOM:BR144</strain>
    </source>
</reference>
<organism evidence="1 2">
    <name type="scientific">Globisporangium ultimum (strain ATCC 200006 / CBS 805.95 / DAOM BR144)</name>
    <name type="common">Pythium ultimum</name>
    <dbReference type="NCBI Taxonomy" id="431595"/>
    <lineage>
        <taxon>Eukaryota</taxon>
        <taxon>Sar</taxon>
        <taxon>Stramenopiles</taxon>
        <taxon>Oomycota</taxon>
        <taxon>Peronosporomycetes</taxon>
        <taxon>Pythiales</taxon>
        <taxon>Pythiaceae</taxon>
        <taxon>Globisporangium</taxon>
    </lineage>
</organism>
<dbReference type="InParanoid" id="K3X3N9"/>